<keyword evidence="3" id="KW-1185">Reference proteome</keyword>
<dbReference type="Proteomes" id="UP000643279">
    <property type="component" value="Unassembled WGS sequence"/>
</dbReference>
<name>A0ABQ2AQT6_9MICC</name>
<dbReference type="EMBL" id="BMFW01000008">
    <property type="protein sequence ID" value="GGH95656.1"/>
    <property type="molecule type" value="Genomic_DNA"/>
</dbReference>
<comment type="caution">
    <text evidence="2">The sequence shown here is derived from an EMBL/GenBank/DDBJ whole genome shotgun (WGS) entry which is preliminary data.</text>
</comment>
<dbReference type="Pfam" id="PF13438">
    <property type="entry name" value="DUF4113"/>
    <property type="match status" value="1"/>
</dbReference>
<reference evidence="3" key="1">
    <citation type="journal article" date="2019" name="Int. J. Syst. Evol. Microbiol.">
        <title>The Global Catalogue of Microorganisms (GCM) 10K type strain sequencing project: providing services to taxonomists for standard genome sequencing and annotation.</title>
        <authorList>
            <consortium name="The Broad Institute Genomics Platform"/>
            <consortium name="The Broad Institute Genome Sequencing Center for Infectious Disease"/>
            <person name="Wu L."/>
            <person name="Ma J."/>
        </authorList>
    </citation>
    <scope>NUCLEOTIDE SEQUENCE [LARGE SCALE GENOMIC DNA]</scope>
    <source>
        <strain evidence="3">CGMCC 1.12778</strain>
    </source>
</reference>
<evidence type="ECO:0000259" key="1">
    <source>
        <dbReference type="Pfam" id="PF13438"/>
    </source>
</evidence>
<accession>A0ABQ2AQT6</accession>
<proteinExistence type="predicted"/>
<protein>
    <recommendedName>
        <fullName evidence="1">DUF4113 domain-containing protein</fullName>
    </recommendedName>
</protein>
<feature type="domain" description="DUF4113" evidence="1">
    <location>
        <begin position="19"/>
        <end position="64"/>
    </location>
</feature>
<sequence>MEPFENRYEERGIGPLLEDDVSRRFGPGSIGLGHAGIKSGLDWTMERDMRSPRYTTHWEELPLVRAA</sequence>
<gene>
    <name evidence="2" type="ORF">GCM10007170_21690</name>
</gene>
<organism evidence="2 3">
    <name type="scientific">Arthrobacter liuii</name>
    <dbReference type="NCBI Taxonomy" id="1476996"/>
    <lineage>
        <taxon>Bacteria</taxon>
        <taxon>Bacillati</taxon>
        <taxon>Actinomycetota</taxon>
        <taxon>Actinomycetes</taxon>
        <taxon>Micrococcales</taxon>
        <taxon>Micrococcaceae</taxon>
        <taxon>Arthrobacter</taxon>
    </lineage>
</organism>
<evidence type="ECO:0000313" key="3">
    <source>
        <dbReference type="Proteomes" id="UP000643279"/>
    </source>
</evidence>
<dbReference type="InterPro" id="IPR025188">
    <property type="entry name" value="DUF4113"/>
</dbReference>
<evidence type="ECO:0000313" key="2">
    <source>
        <dbReference type="EMBL" id="GGH95656.1"/>
    </source>
</evidence>